<accession>A0A2P7QLM2</accession>
<organism evidence="2 3">
    <name type="scientific">Allosphingosinicella deserti</name>
    <dbReference type="NCBI Taxonomy" id="2116704"/>
    <lineage>
        <taxon>Bacteria</taxon>
        <taxon>Pseudomonadati</taxon>
        <taxon>Pseudomonadota</taxon>
        <taxon>Alphaproteobacteria</taxon>
        <taxon>Sphingomonadales</taxon>
        <taxon>Sphingomonadaceae</taxon>
        <taxon>Allosphingosinicella</taxon>
    </lineage>
</organism>
<protein>
    <submittedName>
        <fullName evidence="2">Uncharacterized protein</fullName>
    </submittedName>
</protein>
<feature type="region of interest" description="Disordered" evidence="1">
    <location>
        <begin position="24"/>
        <end position="47"/>
    </location>
</feature>
<dbReference type="Proteomes" id="UP000241167">
    <property type="component" value="Unassembled WGS sequence"/>
</dbReference>
<dbReference type="RefSeq" id="WP_106514065.1">
    <property type="nucleotide sequence ID" value="NZ_PXYI01000005.1"/>
</dbReference>
<comment type="caution">
    <text evidence="2">The sequence shown here is derived from an EMBL/GenBank/DDBJ whole genome shotgun (WGS) entry which is preliminary data.</text>
</comment>
<reference evidence="2 3" key="1">
    <citation type="submission" date="2018-03" db="EMBL/GenBank/DDBJ databases">
        <title>The draft genome of Sphingosinicella sp. GL-C-18.</title>
        <authorList>
            <person name="Liu L."/>
            <person name="Li L."/>
            <person name="Liang L."/>
            <person name="Zhang X."/>
            <person name="Wang T."/>
        </authorList>
    </citation>
    <scope>NUCLEOTIDE SEQUENCE [LARGE SCALE GENOMIC DNA]</scope>
    <source>
        <strain evidence="2 3">GL-C-18</strain>
    </source>
</reference>
<evidence type="ECO:0000256" key="1">
    <source>
        <dbReference type="SAM" id="MobiDB-lite"/>
    </source>
</evidence>
<evidence type="ECO:0000313" key="3">
    <source>
        <dbReference type="Proteomes" id="UP000241167"/>
    </source>
</evidence>
<dbReference type="EMBL" id="PXYI01000005">
    <property type="protein sequence ID" value="PSJ38872.1"/>
    <property type="molecule type" value="Genomic_DNA"/>
</dbReference>
<keyword evidence="3" id="KW-1185">Reference proteome</keyword>
<sequence length="70" mass="7424">MGRGQVEDAGHVASFASRGPRWQLDWLAPPPPSLPLPSAGARHGGSAMNRPFADGFAAFRAEPGRDVAYH</sequence>
<name>A0A2P7QLM2_9SPHN</name>
<dbReference type="AlphaFoldDB" id="A0A2P7QLM2"/>
<proteinExistence type="predicted"/>
<evidence type="ECO:0000313" key="2">
    <source>
        <dbReference type="EMBL" id="PSJ38872.1"/>
    </source>
</evidence>
<gene>
    <name evidence="2" type="ORF">C7I55_16240</name>
</gene>